<evidence type="ECO:0000313" key="3">
    <source>
        <dbReference type="EMBL" id="OAY73938.1"/>
    </source>
</evidence>
<dbReference type="GO" id="GO:0006511">
    <property type="term" value="P:ubiquitin-dependent protein catabolic process"/>
    <property type="evidence" value="ECO:0007669"/>
    <property type="project" value="TreeGrafter"/>
</dbReference>
<dbReference type="Proteomes" id="UP000092600">
    <property type="component" value="Unassembled WGS sequence"/>
</dbReference>
<sequence>MESMEALVAHIEALSAIPEELPHLHSLLKQSEDALRSQGPGLAPLLLHQLDPSKHSLGYLYILEAYLSGPISSDQAGGFLLSVVDFINSCSGDQIRLAPDKFIQVCKRLKDQVMQLQVPLQGVAPLRTAIRKLQTSSEQLTTIHSDFLLLCILAKSYKTGLSILEDDILEVDQPRDLFLYYYYGLVLKVDHISSISYLCS</sequence>
<organism evidence="3 4">
    <name type="scientific">Ananas comosus</name>
    <name type="common">Pineapple</name>
    <name type="synonym">Ananas ananas</name>
    <dbReference type="NCBI Taxonomy" id="4615"/>
    <lineage>
        <taxon>Eukaryota</taxon>
        <taxon>Viridiplantae</taxon>
        <taxon>Streptophyta</taxon>
        <taxon>Embryophyta</taxon>
        <taxon>Tracheophyta</taxon>
        <taxon>Spermatophyta</taxon>
        <taxon>Magnoliopsida</taxon>
        <taxon>Liliopsida</taxon>
        <taxon>Poales</taxon>
        <taxon>Bromeliaceae</taxon>
        <taxon>Bromelioideae</taxon>
        <taxon>Ananas</taxon>
    </lineage>
</organism>
<dbReference type="InterPro" id="IPR050756">
    <property type="entry name" value="CSN3"/>
</dbReference>
<dbReference type="InterPro" id="IPR055089">
    <property type="entry name" value="COP9_N"/>
</dbReference>
<name>A0A199VA90_ANACO</name>
<accession>A0A199VA90</accession>
<comment type="caution">
    <text evidence="3">The sequence shown here is derived from an EMBL/GenBank/DDBJ whole genome shotgun (WGS) entry which is preliminary data.</text>
</comment>
<dbReference type="GO" id="GO:0008180">
    <property type="term" value="C:COP9 signalosome"/>
    <property type="evidence" value="ECO:0007669"/>
    <property type="project" value="TreeGrafter"/>
</dbReference>
<evidence type="ECO:0000256" key="1">
    <source>
        <dbReference type="ARBA" id="ARBA00022490"/>
    </source>
</evidence>
<dbReference type="STRING" id="4615.A0A199VA90"/>
<proteinExistence type="predicted"/>
<dbReference type="PANTHER" id="PTHR10758">
    <property type="entry name" value="26S PROTEASOME NON-ATPASE REGULATORY SUBUNIT 3/COP9 SIGNALOSOME COMPLEX SUBUNIT 3"/>
    <property type="match status" value="1"/>
</dbReference>
<feature type="domain" description="COP9 signalosome complex subunit 3 N-terminal helical repeats" evidence="2">
    <location>
        <begin position="21"/>
        <end position="185"/>
    </location>
</feature>
<keyword evidence="1" id="KW-0963">Cytoplasm</keyword>
<dbReference type="Pfam" id="PF22788">
    <property type="entry name" value="COP9_hel_rpt"/>
    <property type="match status" value="1"/>
</dbReference>
<protein>
    <submittedName>
        <fullName evidence="3">COP9 signalosome complex subunit 3</fullName>
    </submittedName>
</protein>
<dbReference type="AlphaFoldDB" id="A0A199VA90"/>
<evidence type="ECO:0000313" key="4">
    <source>
        <dbReference type="Proteomes" id="UP000092600"/>
    </source>
</evidence>
<dbReference type="EMBL" id="LSRQ01002555">
    <property type="protein sequence ID" value="OAY73938.1"/>
    <property type="molecule type" value="Genomic_DNA"/>
</dbReference>
<dbReference type="PANTHER" id="PTHR10758:SF1">
    <property type="entry name" value="COP9 SIGNALOSOME COMPLEX SUBUNIT 3"/>
    <property type="match status" value="1"/>
</dbReference>
<evidence type="ECO:0000259" key="2">
    <source>
        <dbReference type="Pfam" id="PF22788"/>
    </source>
</evidence>
<reference evidence="3 4" key="1">
    <citation type="journal article" date="2016" name="DNA Res.">
        <title>The draft genome of MD-2 pineapple using hybrid error correction of long reads.</title>
        <authorList>
            <person name="Redwan R.M."/>
            <person name="Saidin A."/>
            <person name="Kumar S.V."/>
        </authorList>
    </citation>
    <scope>NUCLEOTIDE SEQUENCE [LARGE SCALE GENOMIC DNA]</scope>
    <source>
        <strain evidence="4">cv. MD2</strain>
        <tissue evidence="3">Leaf</tissue>
    </source>
</reference>
<gene>
    <name evidence="3" type="ORF">ACMD2_01229</name>
</gene>